<evidence type="ECO:0000313" key="2">
    <source>
        <dbReference type="EMBL" id="QNT92567.1"/>
    </source>
</evidence>
<evidence type="ECO:0000313" key="3">
    <source>
        <dbReference type="Proteomes" id="UP000516422"/>
    </source>
</evidence>
<dbReference type="RefSeq" id="WP_051850673.1">
    <property type="nucleotide sequence ID" value="NZ_CP051006.1"/>
</dbReference>
<dbReference type="GeneID" id="91461826"/>
<dbReference type="InterPro" id="IPR049444">
    <property type="entry name" value="TetR_C_44"/>
</dbReference>
<dbReference type="Proteomes" id="UP000516422">
    <property type="component" value="Chromosome"/>
</dbReference>
<reference evidence="2 3" key="1">
    <citation type="submission" date="2020-04" db="EMBL/GenBank/DDBJ databases">
        <title>Characterization and engineering of Streptomyces griseofuscus DSM40191 as a potential heterologous host for expression of BGCs.</title>
        <authorList>
            <person name="Gren T."/>
            <person name="Whitford C.M."/>
            <person name="Mohite O.S."/>
            <person name="Joergensen T.S."/>
            <person name="Nielsen J.B."/>
            <person name="Lee S.Y."/>
            <person name="Weber T."/>
        </authorList>
    </citation>
    <scope>NUCLEOTIDE SEQUENCE [LARGE SCALE GENOMIC DNA]</scope>
    <source>
        <strain evidence="2 3">DSM 40191</strain>
    </source>
</reference>
<evidence type="ECO:0000259" key="1">
    <source>
        <dbReference type="Pfam" id="PF21776"/>
    </source>
</evidence>
<dbReference type="Gene3D" id="1.10.357.10">
    <property type="entry name" value="Tetracycline Repressor, domain 2"/>
    <property type="match status" value="1"/>
</dbReference>
<dbReference type="KEGG" id="sgf:HEP81_02241"/>
<feature type="domain" description="TetR/AcrR transcriptional repressor C-terminal" evidence="1">
    <location>
        <begin position="13"/>
        <end position="79"/>
    </location>
</feature>
<organism evidence="2 3">
    <name type="scientific">Streptomyces griseofuscus</name>
    <dbReference type="NCBI Taxonomy" id="146922"/>
    <lineage>
        <taxon>Bacteria</taxon>
        <taxon>Bacillati</taxon>
        <taxon>Actinomycetota</taxon>
        <taxon>Actinomycetes</taxon>
        <taxon>Kitasatosporales</taxon>
        <taxon>Streptomycetaceae</taxon>
        <taxon>Streptomyces</taxon>
    </lineage>
</organism>
<dbReference type="EMBL" id="CP051006">
    <property type="protein sequence ID" value="QNT92567.1"/>
    <property type="molecule type" value="Genomic_DNA"/>
</dbReference>
<proteinExistence type="predicted"/>
<accession>A0A7H1PWY7</accession>
<sequence>MKAGRPQSEEPYVAQIFADIIEPGARSGELAPDLAPERVGNLPRDVYSDALYRWSQHTQAGRASELDDELQAGLKVLPDGIATVEHV</sequence>
<name>A0A7H1PWY7_9ACTN</name>
<dbReference type="Pfam" id="PF21776">
    <property type="entry name" value="TetR_C_44"/>
    <property type="match status" value="1"/>
</dbReference>
<gene>
    <name evidence="2" type="ORF">HEP81_02241</name>
</gene>
<dbReference type="AlphaFoldDB" id="A0A7H1PWY7"/>
<protein>
    <recommendedName>
        <fullName evidence="1">TetR/AcrR transcriptional repressor C-terminal domain-containing protein</fullName>
    </recommendedName>
</protein>